<feature type="non-terminal residue" evidence="2">
    <location>
        <position position="1"/>
    </location>
</feature>
<dbReference type="EMBL" id="LHZG01000004">
    <property type="protein sequence ID" value="KXV23854.1"/>
    <property type="molecule type" value="Genomic_DNA"/>
</dbReference>
<keyword evidence="1" id="KW-0472">Membrane</keyword>
<protein>
    <submittedName>
        <fullName evidence="2">Uncharacterized protein</fullName>
    </submittedName>
</protein>
<sequence>KKPGCFIFHHPQSTKGKWNHRADLNTRGFFEPSSFDSNIIGLNNLIFHFNITAIINLWIFRQTKKHFPILKVLRIKNHSATGNRDHVSHTCLYIINIIEIITLTDLKSADIITFRHG</sequence>
<keyword evidence="1" id="KW-0812">Transmembrane</keyword>
<accession>A0A149SAT8</accession>
<gene>
    <name evidence="2" type="ORF">AD934_00025</name>
</gene>
<dbReference type="Proteomes" id="UP000075655">
    <property type="component" value="Unassembled WGS sequence"/>
</dbReference>
<comment type="caution">
    <text evidence="2">The sequence shown here is derived from an EMBL/GenBank/DDBJ whole genome shotgun (WGS) entry which is preliminary data.</text>
</comment>
<feature type="transmembrane region" description="Helical" evidence="1">
    <location>
        <begin position="39"/>
        <end position="60"/>
    </location>
</feature>
<evidence type="ECO:0000313" key="3">
    <source>
        <dbReference type="Proteomes" id="UP000075655"/>
    </source>
</evidence>
<organism evidence="2 3">
    <name type="scientific">Gluconobacter oxydans</name>
    <name type="common">Gluconobacter suboxydans</name>
    <dbReference type="NCBI Taxonomy" id="442"/>
    <lineage>
        <taxon>Bacteria</taxon>
        <taxon>Pseudomonadati</taxon>
        <taxon>Pseudomonadota</taxon>
        <taxon>Alphaproteobacteria</taxon>
        <taxon>Acetobacterales</taxon>
        <taxon>Acetobacteraceae</taxon>
        <taxon>Gluconobacter</taxon>
    </lineage>
</organism>
<evidence type="ECO:0000313" key="2">
    <source>
        <dbReference type="EMBL" id="KXV23854.1"/>
    </source>
</evidence>
<dbReference type="AlphaFoldDB" id="A0A149SAT8"/>
<keyword evidence="1" id="KW-1133">Transmembrane helix</keyword>
<evidence type="ECO:0000256" key="1">
    <source>
        <dbReference type="SAM" id="Phobius"/>
    </source>
</evidence>
<proteinExistence type="predicted"/>
<reference evidence="2 3" key="1">
    <citation type="submission" date="2015-06" db="EMBL/GenBank/DDBJ databases">
        <title>Improved classification and identification of acetic acid bacteria using matrix-assisted laser desorption/ionization time-of-flight mass spectrometry; Gluconobacter nephelii and Gluconobacter uchimurae are later heterotypic synonyms of Gluconobacter japonicus and Gluconobacter oxydans, respectively.</title>
        <authorList>
            <person name="Li L."/>
            <person name="Cleenwerck I."/>
            <person name="De Vuyst L."/>
            <person name="Vandamme P."/>
        </authorList>
    </citation>
    <scope>NUCLEOTIDE SEQUENCE [LARGE SCALE GENOMIC DNA]</scope>
    <source>
        <strain evidence="2 3">LMG 1676</strain>
    </source>
</reference>
<name>A0A149SAT8_GLUOY</name>